<reference evidence="2 3" key="1">
    <citation type="submission" date="2018-02" db="EMBL/GenBank/DDBJ databases">
        <title>The genomes of Aspergillus section Nigri reveals drivers in fungal speciation.</title>
        <authorList>
            <consortium name="DOE Joint Genome Institute"/>
            <person name="Vesth T.C."/>
            <person name="Nybo J."/>
            <person name="Theobald S."/>
            <person name="Brandl J."/>
            <person name="Frisvad J.C."/>
            <person name="Nielsen K.F."/>
            <person name="Lyhne E.K."/>
            <person name="Kogle M.E."/>
            <person name="Kuo A."/>
            <person name="Riley R."/>
            <person name="Clum A."/>
            <person name="Nolan M."/>
            <person name="Lipzen A."/>
            <person name="Salamov A."/>
            <person name="Henrissat B."/>
            <person name="Wiebenga A."/>
            <person name="De vries R.P."/>
            <person name="Grigoriev I.V."/>
            <person name="Mortensen U.H."/>
            <person name="Andersen M.R."/>
            <person name="Baker S.E."/>
        </authorList>
    </citation>
    <scope>NUCLEOTIDE SEQUENCE [LARGE SCALE GENOMIC DNA]</scope>
    <source>
        <strain evidence="2 3">CBS 707.79</strain>
    </source>
</reference>
<dbReference type="Proteomes" id="UP000247810">
    <property type="component" value="Unassembled WGS sequence"/>
</dbReference>
<keyword evidence="3" id="KW-1185">Reference proteome</keyword>
<dbReference type="EMBL" id="KZ825933">
    <property type="protein sequence ID" value="PYH91827.1"/>
    <property type="molecule type" value="Genomic_DNA"/>
</dbReference>
<dbReference type="VEuPathDB" id="FungiDB:BO71DRAFT_38654"/>
<name>A0A319DBZ9_9EURO</name>
<keyword evidence="1" id="KW-0812">Transmembrane</keyword>
<protein>
    <submittedName>
        <fullName evidence="2">Uncharacterized protein</fullName>
    </submittedName>
</protein>
<sequence>MTRPTRLPCGKTPVRRIFERLSCFIYPAGLLGCVSGSTITQLLFVVGPLDMPGPRMEALACPRPSPLPAR</sequence>
<accession>A0A319DBZ9</accession>
<evidence type="ECO:0000256" key="1">
    <source>
        <dbReference type="SAM" id="Phobius"/>
    </source>
</evidence>
<feature type="transmembrane region" description="Helical" evidence="1">
    <location>
        <begin position="21"/>
        <end position="46"/>
    </location>
</feature>
<evidence type="ECO:0000313" key="3">
    <source>
        <dbReference type="Proteomes" id="UP000247810"/>
    </source>
</evidence>
<evidence type="ECO:0000313" key="2">
    <source>
        <dbReference type="EMBL" id="PYH91827.1"/>
    </source>
</evidence>
<proteinExistence type="predicted"/>
<dbReference type="AlphaFoldDB" id="A0A319DBZ9"/>
<dbReference type="PROSITE" id="PS51257">
    <property type="entry name" value="PROKAR_LIPOPROTEIN"/>
    <property type="match status" value="1"/>
</dbReference>
<keyword evidence="1" id="KW-1133">Transmembrane helix</keyword>
<keyword evidence="1" id="KW-0472">Membrane</keyword>
<organism evidence="2 3">
    <name type="scientific">Aspergillus ellipticus CBS 707.79</name>
    <dbReference type="NCBI Taxonomy" id="1448320"/>
    <lineage>
        <taxon>Eukaryota</taxon>
        <taxon>Fungi</taxon>
        <taxon>Dikarya</taxon>
        <taxon>Ascomycota</taxon>
        <taxon>Pezizomycotina</taxon>
        <taxon>Eurotiomycetes</taxon>
        <taxon>Eurotiomycetidae</taxon>
        <taxon>Eurotiales</taxon>
        <taxon>Aspergillaceae</taxon>
        <taxon>Aspergillus</taxon>
        <taxon>Aspergillus subgen. Circumdati</taxon>
    </lineage>
</organism>
<gene>
    <name evidence="2" type="ORF">BO71DRAFT_38654</name>
</gene>